<proteinExistence type="inferred from homology"/>
<feature type="region of interest" description="Disordered" evidence="6">
    <location>
        <begin position="502"/>
        <end position="523"/>
    </location>
</feature>
<evidence type="ECO:0000259" key="8">
    <source>
        <dbReference type="PROSITE" id="PS51382"/>
    </source>
</evidence>
<reference evidence="9 10" key="1">
    <citation type="submission" date="2018-09" db="EMBL/GenBank/DDBJ databases">
        <title>A high-quality reference genome of wild soybean provides a powerful tool to mine soybean genomes.</title>
        <authorList>
            <person name="Xie M."/>
            <person name="Chung C.Y.L."/>
            <person name="Li M.-W."/>
            <person name="Wong F.-L."/>
            <person name="Chan T.-F."/>
            <person name="Lam H.-M."/>
        </authorList>
    </citation>
    <scope>NUCLEOTIDE SEQUENCE [LARGE SCALE GENOMIC DNA]</scope>
    <source>
        <strain evidence="10">cv. W05</strain>
        <tissue evidence="9">Hypocotyl of etiolated seedlings</tissue>
    </source>
</reference>
<feature type="transmembrane region" description="Helical" evidence="7">
    <location>
        <begin position="634"/>
        <end position="657"/>
    </location>
</feature>
<feature type="transmembrane region" description="Helical" evidence="7">
    <location>
        <begin position="285"/>
        <end position="303"/>
    </location>
</feature>
<keyword evidence="5 7" id="KW-0472">Membrane</keyword>
<name>A0A445FXQ7_GLYSO</name>
<dbReference type="Pfam" id="PF07690">
    <property type="entry name" value="MFS_1"/>
    <property type="match status" value="1"/>
</dbReference>
<organism evidence="9 10">
    <name type="scientific">Glycine soja</name>
    <name type="common">Wild soybean</name>
    <dbReference type="NCBI Taxonomy" id="3848"/>
    <lineage>
        <taxon>Eukaryota</taxon>
        <taxon>Viridiplantae</taxon>
        <taxon>Streptophyta</taxon>
        <taxon>Embryophyta</taxon>
        <taxon>Tracheophyta</taxon>
        <taxon>Spermatophyta</taxon>
        <taxon>Magnoliopsida</taxon>
        <taxon>eudicotyledons</taxon>
        <taxon>Gunneridae</taxon>
        <taxon>Pentapetalae</taxon>
        <taxon>rosids</taxon>
        <taxon>fabids</taxon>
        <taxon>Fabales</taxon>
        <taxon>Fabaceae</taxon>
        <taxon>Papilionoideae</taxon>
        <taxon>50 kb inversion clade</taxon>
        <taxon>NPAAA clade</taxon>
        <taxon>indigoferoid/millettioid clade</taxon>
        <taxon>Phaseoleae</taxon>
        <taxon>Glycine</taxon>
        <taxon>Glycine subgen. Soja</taxon>
    </lineage>
</organism>
<comment type="caution">
    <text evidence="9">The sequence shown here is derived from an EMBL/GenBank/DDBJ whole genome shotgun (WGS) entry which is preliminary data.</text>
</comment>
<dbReference type="InterPro" id="IPR011701">
    <property type="entry name" value="MFS"/>
</dbReference>
<feature type="domain" description="SPX" evidence="8">
    <location>
        <begin position="29"/>
        <end position="177"/>
    </location>
</feature>
<dbReference type="AlphaFoldDB" id="A0A445FXQ7"/>
<evidence type="ECO:0000256" key="4">
    <source>
        <dbReference type="ARBA" id="ARBA00022989"/>
    </source>
</evidence>
<feature type="transmembrane region" description="Helical" evidence="7">
    <location>
        <begin position="315"/>
        <end position="338"/>
    </location>
</feature>
<feature type="compositionally biased region" description="Acidic residues" evidence="6">
    <location>
        <begin position="507"/>
        <end position="520"/>
    </location>
</feature>
<dbReference type="PROSITE" id="PS51382">
    <property type="entry name" value="SPX"/>
    <property type="match status" value="1"/>
</dbReference>
<evidence type="ECO:0000256" key="2">
    <source>
        <dbReference type="ARBA" id="ARBA00008335"/>
    </source>
</evidence>
<evidence type="ECO:0000313" key="9">
    <source>
        <dbReference type="EMBL" id="RZB53563.1"/>
    </source>
</evidence>
<feature type="transmembrane region" description="Helical" evidence="7">
    <location>
        <begin position="707"/>
        <end position="726"/>
    </location>
</feature>
<dbReference type="GO" id="GO:0016020">
    <property type="term" value="C:membrane"/>
    <property type="evidence" value="ECO:0007669"/>
    <property type="project" value="UniProtKB-SubCell"/>
</dbReference>
<sequence length="729" mass="82351">MYVPDNDKDKGVSLYILNLFTDISFFSMVGYCKKLRELQIQEWKGYYINYKLMKKKVKRYVEQMEVGAQNRHNVLRDFSMLLDNQVSDETYRKNCFISAEQQGVLAHRLSNIGQEHHTLFQQSNSINISELQEAYRDVGRDLLRLLNFVEMNAIGLRKILKKFDKRFGYKFTDYYVKTRANHPYSQLRQVFRHVGIGAVVGVLSHGLADLQDLQQSLGSYISIYDQPSYTHQDPILDSIKEAVARLSNSTNFLQFLGRHAFIMKEELPFPSEDHIVDERYHFMSLLLNLANTFLYMVNTYIIVPTADNYTLSLGAAASVCGVVIGMMAVAQVFSSVYFSAWSNRSYLRPLIFSSIVLVVGNTLYALAFDMNSIVVLLMGRLFCGLGSARAVNRRYISDCVPLKLRMQASAGFVSASALGMACGPALACLLQTNFRIYRFTMNQDTLPGWIMALAWLVYLLWLWICFKEPAHENQGNLVLYHADTEPVVQVAVGNERTQPLLMNSEEKELDEDGEEENDNTEETKKPVTSIVVAYKLLTPSVKVQLFVYFMLKYAMEIILAESSLITEYYFIWTTSNVSIFLACLGLTVLPVNIVVGNYISNMFEERQVLLTSEIMVCIGLLLSFHIMIPYSVTQYVGSALITFVSAEVLEGVNLSLLSKMMSSRLSRGTFNGGLLSTEAGTLARVIADGTITISGYFSESKLLNTTLLPALLICISSIIATCYSYNSLY</sequence>
<gene>
    <name evidence="9" type="ORF">D0Y65_049482</name>
</gene>
<dbReference type="PANTHER" id="PTHR23510">
    <property type="entry name" value="INNER MEMBRANE TRANSPORT PROTEIN YAJR"/>
    <property type="match status" value="1"/>
</dbReference>
<feature type="transmembrane region" description="Helical" evidence="7">
    <location>
        <begin position="446"/>
        <end position="466"/>
    </location>
</feature>
<dbReference type="SUPFAM" id="SSF103473">
    <property type="entry name" value="MFS general substrate transporter"/>
    <property type="match status" value="1"/>
</dbReference>
<dbReference type="CDD" id="cd14479">
    <property type="entry name" value="SPX-MFS_plant"/>
    <property type="match status" value="1"/>
</dbReference>
<dbReference type="PANTHER" id="PTHR23510:SF21">
    <property type="entry name" value="SPX DOMAIN-CONTAINING PROTEIN"/>
    <property type="match status" value="1"/>
</dbReference>
<dbReference type="Proteomes" id="UP000289340">
    <property type="component" value="Chromosome 18"/>
</dbReference>
<dbReference type="InterPro" id="IPR004331">
    <property type="entry name" value="SPX_dom"/>
</dbReference>
<feature type="transmembrane region" description="Helical" evidence="7">
    <location>
        <begin position="577"/>
        <end position="596"/>
    </location>
</feature>
<evidence type="ECO:0000313" key="10">
    <source>
        <dbReference type="Proteomes" id="UP000289340"/>
    </source>
</evidence>
<dbReference type="InterPro" id="IPR036259">
    <property type="entry name" value="MFS_trans_sf"/>
</dbReference>
<dbReference type="EMBL" id="QZWG01000018">
    <property type="protein sequence ID" value="RZB53563.1"/>
    <property type="molecule type" value="Genomic_DNA"/>
</dbReference>
<evidence type="ECO:0000256" key="5">
    <source>
        <dbReference type="ARBA" id="ARBA00023136"/>
    </source>
</evidence>
<evidence type="ECO:0000256" key="6">
    <source>
        <dbReference type="SAM" id="MobiDB-lite"/>
    </source>
</evidence>
<comment type="similarity">
    <text evidence="2">Belongs to the major facilitator superfamily.</text>
</comment>
<feature type="transmembrane region" description="Helical" evidence="7">
    <location>
        <begin position="350"/>
        <end position="367"/>
    </location>
</feature>
<feature type="transmembrane region" description="Helical" evidence="7">
    <location>
        <begin position="12"/>
        <end position="32"/>
    </location>
</feature>
<evidence type="ECO:0000256" key="3">
    <source>
        <dbReference type="ARBA" id="ARBA00022692"/>
    </source>
</evidence>
<feature type="transmembrane region" description="Helical" evidence="7">
    <location>
        <begin position="545"/>
        <end position="571"/>
    </location>
</feature>
<dbReference type="GO" id="GO:0022857">
    <property type="term" value="F:transmembrane transporter activity"/>
    <property type="evidence" value="ECO:0007669"/>
    <property type="project" value="InterPro"/>
</dbReference>
<protein>
    <submittedName>
        <fullName evidence="9">SPX domain-containing membrane protein isoform B</fullName>
    </submittedName>
</protein>
<comment type="subcellular location">
    <subcellularLocation>
        <location evidence="1">Membrane</location>
        <topology evidence="1">Multi-pass membrane protein</topology>
    </subcellularLocation>
</comment>
<accession>A0A445FXQ7</accession>
<dbReference type="InterPro" id="IPR051068">
    <property type="entry name" value="MFS_Domain-Containing_Protein"/>
</dbReference>
<dbReference type="Pfam" id="PF03105">
    <property type="entry name" value="SPX"/>
    <property type="match status" value="1"/>
</dbReference>
<evidence type="ECO:0000256" key="1">
    <source>
        <dbReference type="ARBA" id="ARBA00004141"/>
    </source>
</evidence>
<evidence type="ECO:0000256" key="7">
    <source>
        <dbReference type="SAM" id="Phobius"/>
    </source>
</evidence>
<feature type="transmembrane region" description="Helical" evidence="7">
    <location>
        <begin position="608"/>
        <end position="628"/>
    </location>
</feature>
<keyword evidence="3 7" id="KW-0812">Transmembrane</keyword>
<feature type="transmembrane region" description="Helical" evidence="7">
    <location>
        <begin position="373"/>
        <end position="391"/>
    </location>
</feature>
<dbReference type="Gene3D" id="1.20.1250.20">
    <property type="entry name" value="MFS general substrate transporter like domains"/>
    <property type="match status" value="1"/>
</dbReference>
<dbReference type="InterPro" id="IPR045264">
    <property type="entry name" value="SPXM_SPX_plant"/>
</dbReference>
<feature type="transmembrane region" description="Helical" evidence="7">
    <location>
        <begin position="412"/>
        <end position="434"/>
    </location>
</feature>
<keyword evidence="4 7" id="KW-1133">Transmembrane helix</keyword>
<keyword evidence="10" id="KW-1185">Reference proteome</keyword>